<reference evidence="2" key="1">
    <citation type="submission" date="2016-11" db="UniProtKB">
        <authorList>
            <consortium name="WormBaseParasite"/>
        </authorList>
    </citation>
    <scope>IDENTIFICATION</scope>
</reference>
<dbReference type="Gene3D" id="3.40.50.1820">
    <property type="entry name" value="alpha/beta hydrolase"/>
    <property type="match status" value="1"/>
</dbReference>
<sequence>MGSPITRKAIIGGHCVDSGVNLGRPINHLIHNYVSVGGANHGAIMCARQPFVNGICSLTHGLDCRSKFLQEINAQ</sequence>
<dbReference type="GO" id="GO:0016042">
    <property type="term" value="P:lipid catabolic process"/>
    <property type="evidence" value="ECO:0007669"/>
    <property type="project" value="InterPro"/>
</dbReference>
<dbReference type="PANTHER" id="PTHR32015:SF4">
    <property type="entry name" value="LIPASE RELATED"/>
    <property type="match status" value="1"/>
</dbReference>
<dbReference type="PANTHER" id="PTHR32015">
    <property type="entry name" value="FASTING INDUCED LIPASE"/>
    <property type="match status" value="1"/>
</dbReference>
<evidence type="ECO:0000313" key="1">
    <source>
        <dbReference type="Proteomes" id="UP000095282"/>
    </source>
</evidence>
<dbReference type="GO" id="GO:0016298">
    <property type="term" value="F:lipase activity"/>
    <property type="evidence" value="ECO:0007669"/>
    <property type="project" value="TreeGrafter"/>
</dbReference>
<dbReference type="WBParaSite" id="Csp11.Scaffold630.g21322.t1">
    <property type="protein sequence ID" value="Csp11.Scaffold630.g21322.t1"/>
    <property type="gene ID" value="Csp11.Scaffold630.g21322"/>
</dbReference>
<dbReference type="AlphaFoldDB" id="A0A1I7V100"/>
<keyword evidence="1" id="KW-1185">Reference proteome</keyword>
<organism evidence="1 2">
    <name type="scientific">Caenorhabditis tropicalis</name>
    <dbReference type="NCBI Taxonomy" id="1561998"/>
    <lineage>
        <taxon>Eukaryota</taxon>
        <taxon>Metazoa</taxon>
        <taxon>Ecdysozoa</taxon>
        <taxon>Nematoda</taxon>
        <taxon>Chromadorea</taxon>
        <taxon>Rhabditida</taxon>
        <taxon>Rhabditina</taxon>
        <taxon>Rhabditomorpha</taxon>
        <taxon>Rhabditoidea</taxon>
        <taxon>Rhabditidae</taxon>
        <taxon>Peloderinae</taxon>
        <taxon>Caenorhabditis</taxon>
    </lineage>
</organism>
<dbReference type="InterPro" id="IPR029058">
    <property type="entry name" value="AB_hydrolase_fold"/>
</dbReference>
<evidence type="ECO:0000313" key="2">
    <source>
        <dbReference type="WBParaSite" id="Csp11.Scaffold630.g21322.t1"/>
    </source>
</evidence>
<dbReference type="STRING" id="1561998.A0A1I7V100"/>
<name>A0A1I7V100_9PELO</name>
<dbReference type="Proteomes" id="UP000095282">
    <property type="component" value="Unplaced"/>
</dbReference>
<proteinExistence type="predicted"/>
<dbReference type="eggNOG" id="ENOG502TG3T">
    <property type="taxonomic scope" value="Eukaryota"/>
</dbReference>
<dbReference type="Pfam" id="PF01674">
    <property type="entry name" value="Lipase_2"/>
    <property type="match status" value="1"/>
</dbReference>
<dbReference type="InterPro" id="IPR002918">
    <property type="entry name" value="Lipase_EstA/Esterase_EstB"/>
</dbReference>
<accession>A0A1I7V100</accession>
<protein>
    <submittedName>
        <fullName evidence="2">Peptidase S1 domain-containing protein</fullName>
    </submittedName>
</protein>